<feature type="domain" description="DNA methylase N-4/N-6" evidence="6">
    <location>
        <begin position="383"/>
        <end position="531"/>
    </location>
</feature>
<gene>
    <name evidence="8" type="primary">mod</name>
</gene>
<accession>Q9Z6H7</accession>
<sequence length="680" mass="78917">MDTRLMPQIKTILKAFPHYWQGEELQRNVVIEDLKSYDAMLISALLKNQKIKENYTVKAGETTIFKVQEFIDILRYKDYWADSYTKYANTIGLTSEGKYLQYNSDVVLDFPYKDCVLEGGMTKEDTGKEEVFYNNIIARDEIDTLLAPKAFVNTKKFDKDGEHDITEFSDEDNLIIKGNNLLALHSLKKRYAGKVQCIYIDPPYNTGNDSFKYNDRFNHSTWLTFMRNRLEIAKELLSEEGLIFVQCDDNQQAYLKVLLDSIFSKENFMSNIVIKMSEASGVKMSHANKRLPKLKEYILSYKKNSNSEINTLKVKKKYWDSEYNSILVGIDEDEFQKLDKIINKDIRDEKDFSLLNNYMEKLEFQGLPDYFRDNKIPKNEQEAFKWNNSYRIFQTAATSEKFTEQVKNFVKDNEIRSSIFYYVTPQNRLYLLKNISNNENKKPRIQILLAKNYLETNPGDFWNDIKTTGLDNEGIVSFKNAKKPEEIIKRIITIATNTNDTVLDFFMGSATTQAVAMKMNRRFIGIEQMDYINTVSVPRLQKVIEGEQGGISKEVNWQGGGSFVYAELMELNQGYMAKIDQSSSKEELASLWTELDSNADLNFQLDKEKLTNDLLKDHDEEAGSITFDDLTLAEQKAIFKGALDQNQLYVPYSELEDETIDISEQDKAFNRSFYNDMGVE</sequence>
<evidence type="ECO:0000259" key="6">
    <source>
        <dbReference type="Pfam" id="PF01555"/>
    </source>
</evidence>
<keyword evidence="2 8" id="KW-0489">Methyltransferase</keyword>
<dbReference type="EMBL" id="AF054600">
    <property type="protein sequence ID" value="AAD15792.1"/>
    <property type="molecule type" value="Genomic_DNA"/>
</dbReference>
<dbReference type="REBASE" id="4138">
    <property type="entry name" value="M.LlaFI"/>
</dbReference>
<comment type="similarity">
    <text evidence="1">Belongs to the N(4)/N(6)-methyltransferase family.</text>
</comment>
<organism evidence="8">
    <name type="scientific">Lactococcus lactis</name>
    <dbReference type="NCBI Taxonomy" id="1358"/>
    <lineage>
        <taxon>Bacteria</taxon>
        <taxon>Bacillati</taxon>
        <taxon>Bacillota</taxon>
        <taxon>Bacilli</taxon>
        <taxon>Lactobacillales</taxon>
        <taxon>Streptococcaceae</taxon>
        <taxon>Lactococcus</taxon>
    </lineage>
</organism>
<protein>
    <submittedName>
        <fullName evidence="8">Modification methylase LlaFI</fullName>
    </submittedName>
</protein>
<feature type="domain" description="DNA methylase N-4/N-6" evidence="6">
    <location>
        <begin position="195"/>
        <end position="325"/>
    </location>
</feature>
<dbReference type="PROSITE" id="PS00092">
    <property type="entry name" value="N6_MTASE"/>
    <property type="match status" value="1"/>
</dbReference>
<evidence type="ECO:0000256" key="5">
    <source>
        <dbReference type="ARBA" id="ARBA00022747"/>
    </source>
</evidence>
<dbReference type="GO" id="GO:0032259">
    <property type="term" value="P:methylation"/>
    <property type="evidence" value="ECO:0007669"/>
    <property type="project" value="UniProtKB-KW"/>
</dbReference>
<dbReference type="AlphaFoldDB" id="Q9Z6H7"/>
<dbReference type="Pfam" id="PF01555">
    <property type="entry name" value="N6_N4_Mtase"/>
    <property type="match status" value="2"/>
</dbReference>
<dbReference type="Pfam" id="PF12564">
    <property type="entry name" value="TypeIII_RM_meth"/>
    <property type="match status" value="1"/>
</dbReference>
<dbReference type="InterPro" id="IPR001091">
    <property type="entry name" value="RM_Methyltransferase"/>
</dbReference>
<dbReference type="Gene3D" id="3.40.50.150">
    <property type="entry name" value="Vaccinia Virus protein VP39"/>
    <property type="match status" value="1"/>
</dbReference>
<reference evidence="8" key="1">
    <citation type="journal article" date="1999" name="Appl. Environ. Microbiol.">
        <title>LlaFI, a type III restriction and modification system in Lactococcus lactis.</title>
        <authorList>
            <person name="Su P."/>
            <person name="Im H."/>
            <person name="Hsieh H."/>
            <person name="Kang'A S."/>
            <person name="Dunn N.W."/>
        </authorList>
    </citation>
    <scope>NUCLEOTIDE SEQUENCE</scope>
    <source>
        <strain evidence="8">LL42-1</strain>
        <plasmid evidence="8">pND801</plasmid>
    </source>
</reference>
<keyword evidence="3" id="KW-0808">Transferase</keyword>
<dbReference type="InterPro" id="IPR002295">
    <property type="entry name" value="N4/N6-MTase_EcoPI_Mod-like"/>
</dbReference>
<evidence type="ECO:0000313" key="8">
    <source>
        <dbReference type="EMBL" id="AAD15792.1"/>
    </source>
</evidence>
<evidence type="ECO:0000256" key="2">
    <source>
        <dbReference type="ARBA" id="ARBA00022603"/>
    </source>
</evidence>
<feature type="domain" description="Type III restriction/modification enzyme methylation subunit" evidence="7">
    <location>
        <begin position="38"/>
        <end position="93"/>
    </location>
</feature>
<keyword evidence="5" id="KW-0680">Restriction system</keyword>
<keyword evidence="8" id="KW-0614">Plasmid</keyword>
<evidence type="ECO:0000259" key="7">
    <source>
        <dbReference type="Pfam" id="PF12564"/>
    </source>
</evidence>
<evidence type="ECO:0000256" key="1">
    <source>
        <dbReference type="ARBA" id="ARBA00006594"/>
    </source>
</evidence>
<dbReference type="GO" id="GO:0003677">
    <property type="term" value="F:DNA binding"/>
    <property type="evidence" value="ECO:0007669"/>
    <property type="project" value="InterPro"/>
</dbReference>
<dbReference type="GO" id="GO:0008170">
    <property type="term" value="F:N-methyltransferase activity"/>
    <property type="evidence" value="ECO:0007669"/>
    <property type="project" value="InterPro"/>
</dbReference>
<dbReference type="PIRSF" id="PIRSF015855">
    <property type="entry name" value="TypeIII_Mtase_mKpnI"/>
    <property type="match status" value="1"/>
</dbReference>
<dbReference type="InterPro" id="IPR002941">
    <property type="entry name" value="DNA_methylase_N4/N6"/>
</dbReference>
<dbReference type="InterPro" id="IPR002052">
    <property type="entry name" value="DNA_methylase_N6_adenine_CS"/>
</dbReference>
<dbReference type="InterPro" id="IPR022221">
    <property type="entry name" value="TypeIII_RM_meth"/>
</dbReference>
<proteinExistence type="inferred from homology"/>
<dbReference type="InterPro" id="IPR029063">
    <property type="entry name" value="SAM-dependent_MTases_sf"/>
</dbReference>
<dbReference type="PRINTS" id="PR00508">
    <property type="entry name" value="S21N4MTFRASE"/>
</dbReference>
<evidence type="ECO:0000256" key="3">
    <source>
        <dbReference type="ARBA" id="ARBA00022679"/>
    </source>
</evidence>
<dbReference type="GO" id="GO:0009307">
    <property type="term" value="P:DNA restriction-modification system"/>
    <property type="evidence" value="ECO:0007669"/>
    <property type="project" value="UniProtKB-KW"/>
</dbReference>
<geneLocation type="plasmid" evidence="8">
    <name>pND801</name>
</geneLocation>
<name>Q9Z6H7_9LACT</name>
<evidence type="ECO:0000256" key="4">
    <source>
        <dbReference type="ARBA" id="ARBA00022691"/>
    </source>
</evidence>
<keyword evidence="4" id="KW-0949">S-adenosyl-L-methionine</keyword>
<dbReference type="SUPFAM" id="SSF53335">
    <property type="entry name" value="S-adenosyl-L-methionine-dependent methyltransferases"/>
    <property type="match status" value="1"/>
</dbReference>